<protein>
    <submittedName>
        <fullName evidence="1">Uncharacterized protein</fullName>
    </submittedName>
</protein>
<dbReference type="EMBL" id="KK852872">
    <property type="protein sequence ID" value="KDR14572.1"/>
    <property type="molecule type" value="Genomic_DNA"/>
</dbReference>
<name>A0A067QWM8_ZOONE</name>
<evidence type="ECO:0000313" key="2">
    <source>
        <dbReference type="Proteomes" id="UP000027135"/>
    </source>
</evidence>
<reference evidence="1 2" key="1">
    <citation type="journal article" date="2014" name="Nat. Commun.">
        <title>Molecular traces of alternative social organization in a termite genome.</title>
        <authorList>
            <person name="Terrapon N."/>
            <person name="Li C."/>
            <person name="Robertson H.M."/>
            <person name="Ji L."/>
            <person name="Meng X."/>
            <person name="Booth W."/>
            <person name="Chen Z."/>
            <person name="Childers C.P."/>
            <person name="Glastad K.M."/>
            <person name="Gokhale K."/>
            <person name="Gowin J."/>
            <person name="Gronenberg W."/>
            <person name="Hermansen R.A."/>
            <person name="Hu H."/>
            <person name="Hunt B.G."/>
            <person name="Huylmans A.K."/>
            <person name="Khalil S.M."/>
            <person name="Mitchell R.D."/>
            <person name="Munoz-Torres M.C."/>
            <person name="Mustard J.A."/>
            <person name="Pan H."/>
            <person name="Reese J.T."/>
            <person name="Scharf M.E."/>
            <person name="Sun F."/>
            <person name="Vogel H."/>
            <person name="Xiao J."/>
            <person name="Yang W."/>
            <person name="Yang Z."/>
            <person name="Yang Z."/>
            <person name="Zhou J."/>
            <person name="Zhu J."/>
            <person name="Brent C.S."/>
            <person name="Elsik C.G."/>
            <person name="Goodisman M.A."/>
            <person name="Liberles D.A."/>
            <person name="Roe R.M."/>
            <person name="Vargo E.L."/>
            <person name="Vilcinskas A."/>
            <person name="Wang J."/>
            <person name="Bornberg-Bauer E."/>
            <person name="Korb J."/>
            <person name="Zhang G."/>
            <person name="Liebig J."/>
        </authorList>
    </citation>
    <scope>NUCLEOTIDE SEQUENCE [LARGE SCALE GENOMIC DNA]</scope>
    <source>
        <tissue evidence="1">Whole organism</tissue>
    </source>
</reference>
<sequence length="111" mass="13383">MSIESFSPHWIVKSRAVMNMETNLLEFHCDHERQRHLIYYACTQIVGPLEFNKILPHFIHSHHDKNCNMLAWQRWIPSERIYHHSYRPLLLSKWRPIPTTNLKILVARLVT</sequence>
<dbReference type="InParanoid" id="A0A067QWM8"/>
<organism evidence="1 2">
    <name type="scientific">Zootermopsis nevadensis</name>
    <name type="common">Dampwood termite</name>
    <dbReference type="NCBI Taxonomy" id="136037"/>
    <lineage>
        <taxon>Eukaryota</taxon>
        <taxon>Metazoa</taxon>
        <taxon>Ecdysozoa</taxon>
        <taxon>Arthropoda</taxon>
        <taxon>Hexapoda</taxon>
        <taxon>Insecta</taxon>
        <taxon>Pterygota</taxon>
        <taxon>Neoptera</taxon>
        <taxon>Polyneoptera</taxon>
        <taxon>Dictyoptera</taxon>
        <taxon>Blattodea</taxon>
        <taxon>Blattoidea</taxon>
        <taxon>Termitoidae</taxon>
        <taxon>Termopsidae</taxon>
        <taxon>Zootermopsis</taxon>
    </lineage>
</organism>
<gene>
    <name evidence="1" type="ORF">L798_11304</name>
</gene>
<accession>A0A067QWM8</accession>
<dbReference type="AlphaFoldDB" id="A0A067QWM8"/>
<proteinExistence type="predicted"/>
<dbReference type="Proteomes" id="UP000027135">
    <property type="component" value="Unassembled WGS sequence"/>
</dbReference>
<evidence type="ECO:0000313" key="1">
    <source>
        <dbReference type="EMBL" id="KDR14572.1"/>
    </source>
</evidence>
<keyword evidence="2" id="KW-1185">Reference proteome</keyword>